<reference evidence="1" key="1">
    <citation type="submission" date="2024-10" db="EMBL/GenBank/DDBJ databases">
        <authorList>
            <person name="Ryan C."/>
        </authorList>
    </citation>
    <scope>NUCLEOTIDE SEQUENCE [LARGE SCALE GENOMIC DNA]</scope>
</reference>
<dbReference type="Proteomes" id="UP001497457">
    <property type="component" value="Chromosome 21rd"/>
</dbReference>
<evidence type="ECO:0000313" key="1">
    <source>
        <dbReference type="EMBL" id="CAL4980046.1"/>
    </source>
</evidence>
<dbReference type="EMBL" id="OZ075131">
    <property type="protein sequence ID" value="CAL4980046.1"/>
    <property type="molecule type" value="Genomic_DNA"/>
</dbReference>
<organism evidence="1 2">
    <name type="scientific">Urochloa decumbens</name>
    <dbReference type="NCBI Taxonomy" id="240449"/>
    <lineage>
        <taxon>Eukaryota</taxon>
        <taxon>Viridiplantae</taxon>
        <taxon>Streptophyta</taxon>
        <taxon>Embryophyta</taxon>
        <taxon>Tracheophyta</taxon>
        <taxon>Spermatophyta</taxon>
        <taxon>Magnoliopsida</taxon>
        <taxon>Liliopsida</taxon>
        <taxon>Poales</taxon>
        <taxon>Poaceae</taxon>
        <taxon>PACMAD clade</taxon>
        <taxon>Panicoideae</taxon>
        <taxon>Panicodae</taxon>
        <taxon>Paniceae</taxon>
        <taxon>Melinidinae</taxon>
        <taxon>Urochloa</taxon>
    </lineage>
</organism>
<proteinExistence type="predicted"/>
<sequence length="76" mass="8404">MEAKKKTSARGATGKEAMMFSKYVKPQINSAVTHQLKPSPVDAAASAAYVEDEDIDERASAFILAVRERLKNEYNK</sequence>
<dbReference type="AlphaFoldDB" id="A0ABC9AIK1"/>
<keyword evidence="2" id="KW-1185">Reference proteome</keyword>
<gene>
    <name evidence="1" type="ORF">URODEC1_LOCUS55478</name>
</gene>
<accession>A0ABC9AIK1</accession>
<evidence type="ECO:0000313" key="2">
    <source>
        <dbReference type="Proteomes" id="UP001497457"/>
    </source>
</evidence>
<protein>
    <submittedName>
        <fullName evidence="1">Uncharacterized protein</fullName>
    </submittedName>
</protein>
<name>A0ABC9AIK1_9POAL</name>